<name>A0A7C9FPT3_9BACT</name>
<keyword evidence="2" id="KW-1185">Reference proteome</keyword>
<dbReference type="RefSeq" id="WP_152762436.1">
    <property type="nucleotide sequence ID" value="NZ_WHLY01000002.1"/>
</dbReference>
<gene>
    <name evidence="1" type="ORF">GBK04_19155</name>
</gene>
<dbReference type="EMBL" id="WHLY01000002">
    <property type="protein sequence ID" value="MPR35411.1"/>
    <property type="molecule type" value="Genomic_DNA"/>
</dbReference>
<dbReference type="Gene3D" id="2.40.160.130">
    <property type="entry name" value="Capsule assembly protein Wzi"/>
    <property type="match status" value="1"/>
</dbReference>
<organism evidence="1 2">
    <name type="scientific">Salmonirosea aquatica</name>
    <dbReference type="NCBI Taxonomy" id="2654236"/>
    <lineage>
        <taxon>Bacteria</taxon>
        <taxon>Pseudomonadati</taxon>
        <taxon>Bacteroidota</taxon>
        <taxon>Cytophagia</taxon>
        <taxon>Cytophagales</taxon>
        <taxon>Spirosomataceae</taxon>
        <taxon>Salmonirosea</taxon>
    </lineage>
</organism>
<evidence type="ECO:0000313" key="1">
    <source>
        <dbReference type="EMBL" id="MPR35411.1"/>
    </source>
</evidence>
<evidence type="ECO:0008006" key="3">
    <source>
        <dbReference type="Google" id="ProtNLM"/>
    </source>
</evidence>
<sequence length="509" mass="57282">MKRNSCLFSKKHRAANKGQVFYLLSFFFVALPLFQSSAQTIPEFETSSEIGGFVSSSDRVPFWLRANQGGRVPLAASAGTIRLGFHYQSPRTFADTSHKKARLNWEFGAEGVANVGTKSKLLLPEFYAKLRWKRWELMAGREQQILGIVDTTLSSGSYSWSGNALPIPMVKLSLAEYVPLGFLGNFVSIKGSYVHGWFNEPYIKHAYIHQKTLYGRFGKPEGKVHVQLGMVHHVQWGGEAEYLKDGQLSVDGKLTTNLKDYILGVVLAQIPSDKTNDRFTNFDGVNRIGNHVGHYDFAVDWNIKNLNFLAYRQHPFEDASGLQFQNLPDGLYGLSLRRNVASTSFFIWKGIALEYLYTRNQTIVKPGSRFQGGDDYFNHAQYIEGWSYQEKSLGTPFFPTRLEVKESFPTNKYFFPSNKIVLYHVGIEGLLAQTIRVQAKFSQSYHYGSVSLSLPLPHVAQFSSLLAFDAPLLLWGNTRLKVQLAYDTGGVLAESLGGYVGIKSNLQKK</sequence>
<dbReference type="InterPro" id="IPR038636">
    <property type="entry name" value="Wzi_sf"/>
</dbReference>
<proteinExistence type="predicted"/>
<dbReference type="AlphaFoldDB" id="A0A7C9FPT3"/>
<evidence type="ECO:0000313" key="2">
    <source>
        <dbReference type="Proteomes" id="UP000479293"/>
    </source>
</evidence>
<accession>A0A7C9FPT3</accession>
<comment type="caution">
    <text evidence="1">The sequence shown here is derived from an EMBL/GenBank/DDBJ whole genome shotgun (WGS) entry which is preliminary data.</text>
</comment>
<dbReference type="Pfam" id="PF14052">
    <property type="entry name" value="Caps_assemb_Wzi"/>
    <property type="match status" value="1"/>
</dbReference>
<dbReference type="InterPro" id="IPR026950">
    <property type="entry name" value="Caps_assemb_Wzi"/>
</dbReference>
<protein>
    <recommendedName>
        <fullName evidence="3">Capsule assembly Wzi family protein</fullName>
    </recommendedName>
</protein>
<dbReference type="Proteomes" id="UP000479293">
    <property type="component" value="Unassembled WGS sequence"/>
</dbReference>
<reference evidence="1 2" key="1">
    <citation type="submission" date="2019-10" db="EMBL/GenBank/DDBJ databases">
        <title>Draft Genome Sequence of Cytophagaceae sp. SJW1-29.</title>
        <authorList>
            <person name="Choi A."/>
        </authorList>
    </citation>
    <scope>NUCLEOTIDE SEQUENCE [LARGE SCALE GENOMIC DNA]</scope>
    <source>
        <strain evidence="1 2">SJW1-29</strain>
    </source>
</reference>